<dbReference type="AlphaFoldDB" id="A0A9P8ICB4"/>
<dbReference type="GO" id="GO:0005634">
    <property type="term" value="C:nucleus"/>
    <property type="evidence" value="ECO:0007669"/>
    <property type="project" value="UniProtKB-SubCell"/>
</dbReference>
<accession>A0A9P8ICB4</accession>
<feature type="domain" description="RanBD1" evidence="4">
    <location>
        <begin position="516"/>
        <end position="678"/>
    </location>
</feature>
<comment type="subcellular location">
    <subcellularLocation>
        <location evidence="1">Nucleus</location>
    </subcellularLocation>
</comment>
<feature type="region of interest" description="Disordered" evidence="3">
    <location>
        <begin position="471"/>
        <end position="521"/>
    </location>
</feature>
<feature type="compositionally biased region" description="Basic and acidic residues" evidence="3">
    <location>
        <begin position="142"/>
        <end position="162"/>
    </location>
</feature>
<dbReference type="SUPFAM" id="SSF50729">
    <property type="entry name" value="PH domain-like"/>
    <property type="match status" value="1"/>
</dbReference>
<dbReference type="SMART" id="SM00160">
    <property type="entry name" value="RanBD"/>
    <property type="match status" value="1"/>
</dbReference>
<evidence type="ECO:0000313" key="5">
    <source>
        <dbReference type="EMBL" id="KAH0551574.1"/>
    </source>
</evidence>
<dbReference type="InterPro" id="IPR045255">
    <property type="entry name" value="RanBP1-like"/>
</dbReference>
<dbReference type="EMBL" id="JAGHQM010001917">
    <property type="protein sequence ID" value="KAH0551574.1"/>
    <property type="molecule type" value="Genomic_DNA"/>
</dbReference>
<feature type="compositionally biased region" description="Acidic residues" evidence="3">
    <location>
        <begin position="487"/>
        <end position="505"/>
    </location>
</feature>
<dbReference type="PANTHER" id="PTHR23138:SF142">
    <property type="entry name" value="RAN-BINDING PROTEIN 3B-RELATED"/>
    <property type="match status" value="1"/>
</dbReference>
<feature type="compositionally biased region" description="Basic and acidic residues" evidence="3">
    <location>
        <begin position="506"/>
        <end position="521"/>
    </location>
</feature>
<feature type="compositionally biased region" description="Basic and acidic residues" evidence="3">
    <location>
        <begin position="240"/>
        <end position="267"/>
    </location>
</feature>
<organism evidence="5 6">
    <name type="scientific">Trichoglossum hirsutum</name>
    <dbReference type="NCBI Taxonomy" id="265104"/>
    <lineage>
        <taxon>Eukaryota</taxon>
        <taxon>Fungi</taxon>
        <taxon>Dikarya</taxon>
        <taxon>Ascomycota</taxon>
        <taxon>Pezizomycotina</taxon>
        <taxon>Geoglossomycetes</taxon>
        <taxon>Geoglossales</taxon>
        <taxon>Geoglossaceae</taxon>
        <taxon>Trichoglossum</taxon>
    </lineage>
</organism>
<dbReference type="Proteomes" id="UP000750711">
    <property type="component" value="Unassembled WGS sequence"/>
</dbReference>
<gene>
    <name evidence="5" type="ORF">GP486_007208</name>
</gene>
<feature type="region of interest" description="Disordered" evidence="3">
    <location>
        <begin position="1"/>
        <end position="376"/>
    </location>
</feature>
<dbReference type="Pfam" id="PF00638">
    <property type="entry name" value="Ran_BP1"/>
    <property type="match status" value="2"/>
</dbReference>
<feature type="region of interest" description="Disordered" evidence="3">
    <location>
        <begin position="576"/>
        <end position="600"/>
    </location>
</feature>
<evidence type="ECO:0000256" key="2">
    <source>
        <dbReference type="ARBA" id="ARBA00023242"/>
    </source>
</evidence>
<dbReference type="PROSITE" id="PS50196">
    <property type="entry name" value="RANBD1"/>
    <property type="match status" value="1"/>
</dbReference>
<sequence>MPPDDSSGDLSARDDTQLSGPAAERTQLAMKGVGAADGSANSMNEGSPSDSDNENNNERPVRERLKKANLGTLHQAASNGDTGVAEDTVMESQTTATAVEDVSSNDEKTFSDAEEVVGTSLPRGRPTRKRSFDDVEAGDTGDDMKTEDVNGSKTDSGREPGAHVRKRSRDASTGSGTMNHDSGKREGSGEESEASDELRSSGFSADKPTSNTGVRTPTEVMDEDKEVEPVLSPKRPERKRSRDQFDKDLEKEEPEQAPKREKDEKNGGGEVGLDAAARSISRTSRDEPEKKRHRDTSQEADSKEENLETKILPSSGFSNTSAISPFGALGGKSPSVFGSSSTTTAQTSGFGSVSGTGSSPFGALGTSPPSSSPFGSLGAAKGAGFGALLSTGKPASAPSSSFSGTPFGSLGAAKGAGFGTLLSTGKPASASSSGFVGTPFGVSSSGFGGLGSGFGGASGAGLKDFSSNGGSGILGLKDKPPRPFGAPDDETEESGDEASGDDVNGEDSKEGKKDDVELEKRFHPQEVETGEEGEITIFNCRAKLFHFDKQEKAWKERGVGLLKLNATPTEAEIDYDRWSHGSDDSEGVETEDSTAKATDNKRKARLLMRADGVLRVVLNAPVFKGMKVGDEKGNPPTGRMVSLTALEDGKAVPLLVKTASLANAKELCKHISEIQQDL</sequence>
<dbReference type="PANTHER" id="PTHR23138">
    <property type="entry name" value="RAN BINDING PROTEIN"/>
    <property type="match status" value="1"/>
</dbReference>
<dbReference type="CDD" id="cd13180">
    <property type="entry name" value="RanBD_RanBP3"/>
    <property type="match status" value="1"/>
</dbReference>
<name>A0A9P8ICB4_9PEZI</name>
<feature type="compositionally biased region" description="Basic and acidic residues" evidence="3">
    <location>
        <begin position="283"/>
        <end position="308"/>
    </location>
</feature>
<proteinExistence type="predicted"/>
<evidence type="ECO:0000259" key="4">
    <source>
        <dbReference type="PROSITE" id="PS50196"/>
    </source>
</evidence>
<keyword evidence="6" id="KW-1185">Reference proteome</keyword>
<evidence type="ECO:0000256" key="1">
    <source>
        <dbReference type="ARBA" id="ARBA00004123"/>
    </source>
</evidence>
<feature type="compositionally biased region" description="Low complexity" evidence="3">
    <location>
        <begin position="338"/>
        <end position="376"/>
    </location>
</feature>
<comment type="caution">
    <text evidence="5">The sequence shown here is derived from an EMBL/GenBank/DDBJ whole genome shotgun (WGS) entry which is preliminary data.</text>
</comment>
<dbReference type="Gene3D" id="2.30.29.30">
    <property type="entry name" value="Pleckstrin-homology domain (PH domain)/Phosphotyrosine-binding domain (PTB)"/>
    <property type="match status" value="1"/>
</dbReference>
<evidence type="ECO:0000256" key="3">
    <source>
        <dbReference type="SAM" id="MobiDB-lite"/>
    </source>
</evidence>
<dbReference type="InterPro" id="IPR011993">
    <property type="entry name" value="PH-like_dom_sf"/>
</dbReference>
<feature type="compositionally biased region" description="Polar residues" evidence="3">
    <location>
        <begin position="201"/>
        <end position="215"/>
    </location>
</feature>
<keyword evidence="2" id="KW-0539">Nucleus</keyword>
<dbReference type="InterPro" id="IPR000156">
    <property type="entry name" value="Ran_bind_dom"/>
</dbReference>
<feature type="compositionally biased region" description="Polar residues" evidence="3">
    <location>
        <begin position="171"/>
        <end position="180"/>
    </location>
</feature>
<reference evidence="5" key="1">
    <citation type="submission" date="2021-03" db="EMBL/GenBank/DDBJ databases">
        <title>Comparative genomics and phylogenomic investigation of the class Geoglossomycetes provide insights into ecological specialization and systematics.</title>
        <authorList>
            <person name="Melie T."/>
            <person name="Pirro S."/>
            <person name="Miller A.N."/>
            <person name="Quandt A."/>
        </authorList>
    </citation>
    <scope>NUCLEOTIDE SEQUENCE</scope>
    <source>
        <strain evidence="5">CAQ_001_2017</strain>
    </source>
</reference>
<evidence type="ECO:0000313" key="6">
    <source>
        <dbReference type="Proteomes" id="UP000750711"/>
    </source>
</evidence>
<protein>
    <recommendedName>
        <fullName evidence="4">RanBD1 domain-containing protein</fullName>
    </recommendedName>
</protein>